<comment type="caution">
    <text evidence="2">The sequence shown here is derived from an EMBL/GenBank/DDBJ whole genome shotgun (WGS) entry which is preliminary data.</text>
</comment>
<protein>
    <submittedName>
        <fullName evidence="2">Uncharacterized protein</fullName>
    </submittedName>
</protein>
<organism evidence="2 3">
    <name type="scientific">Abeliophyllum distichum</name>
    <dbReference type="NCBI Taxonomy" id="126358"/>
    <lineage>
        <taxon>Eukaryota</taxon>
        <taxon>Viridiplantae</taxon>
        <taxon>Streptophyta</taxon>
        <taxon>Embryophyta</taxon>
        <taxon>Tracheophyta</taxon>
        <taxon>Spermatophyta</taxon>
        <taxon>Magnoliopsida</taxon>
        <taxon>eudicotyledons</taxon>
        <taxon>Gunneridae</taxon>
        <taxon>Pentapetalae</taxon>
        <taxon>asterids</taxon>
        <taxon>lamiids</taxon>
        <taxon>Lamiales</taxon>
        <taxon>Oleaceae</taxon>
        <taxon>Forsythieae</taxon>
        <taxon>Abeliophyllum</taxon>
    </lineage>
</organism>
<keyword evidence="3" id="KW-1185">Reference proteome</keyword>
<gene>
    <name evidence="2" type="ORF">Adt_04336</name>
</gene>
<feature type="region of interest" description="Disordered" evidence="1">
    <location>
        <begin position="96"/>
        <end position="127"/>
    </location>
</feature>
<evidence type="ECO:0000313" key="3">
    <source>
        <dbReference type="Proteomes" id="UP001604336"/>
    </source>
</evidence>
<name>A0ABD1W118_9LAMI</name>
<evidence type="ECO:0000256" key="1">
    <source>
        <dbReference type="SAM" id="MobiDB-lite"/>
    </source>
</evidence>
<sequence length="148" mass="16877">MKVTLLGIGNEGGTVGIKGQMEVEGEIFRIEGEMENDGQVVGVESEMENDGQAAEGVGIQPKGAYVPQFTEHIDCNIEVEWEAFLDRHQEDIWNSWEDRLGMNNEEDPRPTQEPQPTTEFEEHEMQTKEFEEVIVDSDFEYEEEPIPT</sequence>
<evidence type="ECO:0000313" key="2">
    <source>
        <dbReference type="EMBL" id="KAL2543358.1"/>
    </source>
</evidence>
<dbReference type="AlphaFoldDB" id="A0ABD1W118"/>
<proteinExistence type="predicted"/>
<dbReference type="Proteomes" id="UP001604336">
    <property type="component" value="Unassembled WGS sequence"/>
</dbReference>
<dbReference type="EMBL" id="JBFOLK010000001">
    <property type="protein sequence ID" value="KAL2543358.1"/>
    <property type="molecule type" value="Genomic_DNA"/>
</dbReference>
<feature type="compositionally biased region" description="Basic and acidic residues" evidence="1">
    <location>
        <begin position="96"/>
        <end position="110"/>
    </location>
</feature>
<accession>A0ABD1W118</accession>
<reference evidence="3" key="1">
    <citation type="submission" date="2024-07" db="EMBL/GenBank/DDBJ databases">
        <title>Two chromosome-level genome assemblies of Korean endemic species Abeliophyllum distichum and Forsythia ovata (Oleaceae).</title>
        <authorList>
            <person name="Jang H."/>
        </authorList>
    </citation>
    <scope>NUCLEOTIDE SEQUENCE [LARGE SCALE GENOMIC DNA]</scope>
</reference>